<evidence type="ECO:0000313" key="1">
    <source>
        <dbReference type="Proteomes" id="UP000694920"/>
    </source>
</evidence>
<accession>A0AAJ7FH38</accession>
<evidence type="ECO:0000313" key="2">
    <source>
        <dbReference type="RefSeq" id="XP_015591502.1"/>
    </source>
</evidence>
<dbReference type="Pfam" id="PF10561">
    <property type="entry name" value="C2orf69"/>
    <property type="match status" value="2"/>
</dbReference>
<dbReference type="InterPro" id="IPR018881">
    <property type="entry name" value="C2orf69_mit"/>
</dbReference>
<dbReference type="KEGG" id="ccin:107265993"/>
<dbReference type="GO" id="GO:0005739">
    <property type="term" value="C:mitochondrion"/>
    <property type="evidence" value="ECO:0007669"/>
    <property type="project" value="TreeGrafter"/>
</dbReference>
<sequence length="303" mass="35178">MESKIFYLNKIPGFAGRCNDILYSSPLRVTAVHRLIVFFGGDVQDLKSCMEKHNDSKRYLMWSLENTLSILSKRFPQSHIMIVRPSRMEIKSYAVFSCYDNFVPGDEYGVPSFKPNNNALLHLSKLLRSVLTQVSQQDILGVNLTLMAFSKGCVVLNQFLHEFHHIQNQENLDENLKDLTKRIKDIWWLDGGHAGTKDTWINDKRILESFAKLGTLVLDMSCGNVKHWILKNFYVVGIKVYVYVTPYQVNDKRRPWIKNQENLFCKTLQELHVPVQRTLHFKEEKPSLTTHFNVLTVIKDIST</sequence>
<gene>
    <name evidence="2" type="primary">LOC107265993</name>
</gene>
<dbReference type="AlphaFoldDB" id="A0AAJ7FH38"/>
<dbReference type="PANTHER" id="PTHR31296:SF1">
    <property type="entry name" value="MITOCHONDRIAL PROTEIN C2ORF69"/>
    <property type="match status" value="1"/>
</dbReference>
<dbReference type="PANTHER" id="PTHR31296">
    <property type="entry name" value="UPF0565 PROTEIN C2ORF69"/>
    <property type="match status" value="1"/>
</dbReference>
<keyword evidence="1" id="KW-1185">Reference proteome</keyword>
<organism evidence="1 2">
    <name type="scientific">Cephus cinctus</name>
    <name type="common">Wheat stem sawfly</name>
    <dbReference type="NCBI Taxonomy" id="211228"/>
    <lineage>
        <taxon>Eukaryota</taxon>
        <taxon>Metazoa</taxon>
        <taxon>Ecdysozoa</taxon>
        <taxon>Arthropoda</taxon>
        <taxon>Hexapoda</taxon>
        <taxon>Insecta</taxon>
        <taxon>Pterygota</taxon>
        <taxon>Neoptera</taxon>
        <taxon>Endopterygota</taxon>
        <taxon>Hymenoptera</taxon>
        <taxon>Cephoidea</taxon>
        <taxon>Cephidae</taxon>
        <taxon>Cephus</taxon>
    </lineage>
</organism>
<reference evidence="2" key="1">
    <citation type="submission" date="2025-08" db="UniProtKB">
        <authorList>
            <consortium name="RefSeq"/>
        </authorList>
    </citation>
    <scope>IDENTIFICATION</scope>
</reference>
<protein>
    <submittedName>
        <fullName evidence="2">UPF0565 protein C2orf69 homolog isoform X1</fullName>
    </submittedName>
</protein>
<dbReference type="RefSeq" id="XP_015591502.1">
    <property type="nucleotide sequence ID" value="XM_015736016.2"/>
</dbReference>
<dbReference type="GeneID" id="107265993"/>
<dbReference type="Proteomes" id="UP000694920">
    <property type="component" value="Unplaced"/>
</dbReference>
<proteinExistence type="predicted"/>
<name>A0AAJ7FH38_CEPCN</name>